<keyword evidence="4 8" id="KW-1003">Cell membrane</keyword>
<reference evidence="9 10" key="1">
    <citation type="submission" date="2019-06" db="EMBL/GenBank/DDBJ databases">
        <title>Sequencing the genomes of 1000 actinobacteria strains.</title>
        <authorList>
            <person name="Klenk H.-P."/>
        </authorList>
    </citation>
    <scope>NUCLEOTIDE SEQUENCE [LARGE SCALE GENOMIC DNA]</scope>
    <source>
        <strain evidence="9 10">DSM 102200</strain>
    </source>
</reference>
<keyword evidence="7 8" id="KW-0472">Membrane</keyword>
<feature type="transmembrane region" description="Helical" evidence="8">
    <location>
        <begin position="231"/>
        <end position="249"/>
    </location>
</feature>
<dbReference type="InterPro" id="IPR002781">
    <property type="entry name" value="TM_pro_TauE-like"/>
</dbReference>
<proteinExistence type="inferred from homology"/>
<dbReference type="Pfam" id="PF01925">
    <property type="entry name" value="TauE"/>
    <property type="match status" value="1"/>
</dbReference>
<evidence type="ECO:0000256" key="5">
    <source>
        <dbReference type="ARBA" id="ARBA00022692"/>
    </source>
</evidence>
<dbReference type="PANTHER" id="PTHR30269:SF0">
    <property type="entry name" value="MEMBRANE TRANSPORTER PROTEIN YFCA-RELATED"/>
    <property type="match status" value="1"/>
</dbReference>
<dbReference type="GO" id="GO:0005886">
    <property type="term" value="C:plasma membrane"/>
    <property type="evidence" value="ECO:0007669"/>
    <property type="project" value="UniProtKB-SubCell"/>
</dbReference>
<evidence type="ECO:0000256" key="1">
    <source>
        <dbReference type="ARBA" id="ARBA00004651"/>
    </source>
</evidence>
<comment type="similarity">
    <text evidence="2 8">Belongs to the 4-toluene sulfonate uptake permease (TSUP) (TC 2.A.102) family.</text>
</comment>
<feature type="transmembrane region" description="Helical" evidence="8">
    <location>
        <begin position="206"/>
        <end position="225"/>
    </location>
</feature>
<evidence type="ECO:0000256" key="2">
    <source>
        <dbReference type="ARBA" id="ARBA00009142"/>
    </source>
</evidence>
<evidence type="ECO:0000313" key="10">
    <source>
        <dbReference type="Proteomes" id="UP000316096"/>
    </source>
</evidence>
<feature type="transmembrane region" description="Helical" evidence="8">
    <location>
        <begin position="99"/>
        <end position="117"/>
    </location>
</feature>
<comment type="subcellular location">
    <subcellularLocation>
        <location evidence="1 8">Cell membrane</location>
        <topology evidence="1 8">Multi-pass membrane protein</topology>
    </subcellularLocation>
</comment>
<dbReference type="OrthoDB" id="3782574at2"/>
<name>A0A543CVS4_9ACTN</name>
<keyword evidence="5 8" id="KW-0812">Transmembrane</keyword>
<evidence type="ECO:0000256" key="3">
    <source>
        <dbReference type="ARBA" id="ARBA00022448"/>
    </source>
</evidence>
<evidence type="ECO:0000256" key="6">
    <source>
        <dbReference type="ARBA" id="ARBA00022989"/>
    </source>
</evidence>
<dbReference type="InterPro" id="IPR052017">
    <property type="entry name" value="TSUP"/>
</dbReference>
<dbReference type="AlphaFoldDB" id="A0A543CVS4"/>
<organism evidence="9 10">
    <name type="scientific">Actinoallomurus bryophytorum</name>
    <dbReference type="NCBI Taxonomy" id="1490222"/>
    <lineage>
        <taxon>Bacteria</taxon>
        <taxon>Bacillati</taxon>
        <taxon>Actinomycetota</taxon>
        <taxon>Actinomycetes</taxon>
        <taxon>Streptosporangiales</taxon>
        <taxon>Thermomonosporaceae</taxon>
        <taxon>Actinoallomurus</taxon>
    </lineage>
</organism>
<evidence type="ECO:0000256" key="8">
    <source>
        <dbReference type="RuleBase" id="RU363041"/>
    </source>
</evidence>
<dbReference type="PANTHER" id="PTHR30269">
    <property type="entry name" value="TRANSMEMBRANE PROTEIN YFCA"/>
    <property type="match status" value="1"/>
</dbReference>
<accession>A0A543CVS4</accession>
<dbReference type="RefSeq" id="WP_141961068.1">
    <property type="nucleotide sequence ID" value="NZ_VFOZ01000001.1"/>
</dbReference>
<comment type="caution">
    <text evidence="9">The sequence shown here is derived from an EMBL/GenBank/DDBJ whole genome shotgun (WGS) entry which is preliminary data.</text>
</comment>
<keyword evidence="3" id="KW-0813">Transport</keyword>
<evidence type="ECO:0000313" key="9">
    <source>
        <dbReference type="EMBL" id="TQM01206.1"/>
    </source>
</evidence>
<evidence type="ECO:0000256" key="4">
    <source>
        <dbReference type="ARBA" id="ARBA00022475"/>
    </source>
</evidence>
<feature type="transmembrane region" description="Helical" evidence="8">
    <location>
        <begin position="74"/>
        <end position="93"/>
    </location>
</feature>
<feature type="transmembrane region" description="Helical" evidence="8">
    <location>
        <begin position="138"/>
        <end position="170"/>
    </location>
</feature>
<keyword evidence="6 8" id="KW-1133">Transmembrane helix</keyword>
<gene>
    <name evidence="9" type="ORF">FB559_6954</name>
</gene>
<evidence type="ECO:0000256" key="7">
    <source>
        <dbReference type="ARBA" id="ARBA00023136"/>
    </source>
</evidence>
<dbReference type="EMBL" id="VFOZ01000001">
    <property type="protein sequence ID" value="TQM01206.1"/>
    <property type="molecule type" value="Genomic_DNA"/>
</dbReference>
<dbReference type="Proteomes" id="UP000316096">
    <property type="component" value="Unassembled WGS sequence"/>
</dbReference>
<protein>
    <recommendedName>
        <fullName evidence="8">Probable membrane transporter protein</fullName>
    </recommendedName>
</protein>
<sequence>MNLLDTGLLAAAGVAAGVVNAIAGGGSLISFPALLFVGYPTVTANVTNTVALWPGYIGGAVGYRAELSGQRRRAVTFGVTSVVGAVLGCLLLLVTPENVFGALVPILIAVASLLLAVQPWVKKRLSASDRLTGRQHQILLHSGILLGGVYGAYFGAGLGVMLLGILGVFVHDRLQRVNAVRAVLSLVINTVACGAFAIFGPVRWSAVAVMAVASLAGGFLGARLARRLSPTVLRAVIVTFGLAVAVALAPH</sequence>
<feature type="transmembrane region" description="Helical" evidence="8">
    <location>
        <begin position="182"/>
        <end position="199"/>
    </location>
</feature>
<keyword evidence="10" id="KW-1185">Reference proteome</keyword>